<dbReference type="CDD" id="cd00060">
    <property type="entry name" value="FHA"/>
    <property type="match status" value="1"/>
</dbReference>
<gene>
    <name evidence="2" type="ORF">Premu_1237</name>
</gene>
<organism evidence="2 3">
    <name type="scientific">Hallella multisaccharivorax DSM 17128</name>
    <dbReference type="NCBI Taxonomy" id="688246"/>
    <lineage>
        <taxon>Bacteria</taxon>
        <taxon>Pseudomonadati</taxon>
        <taxon>Bacteroidota</taxon>
        <taxon>Bacteroidia</taxon>
        <taxon>Bacteroidales</taxon>
        <taxon>Prevotellaceae</taxon>
        <taxon>Hallella</taxon>
    </lineage>
</organism>
<evidence type="ECO:0000313" key="2">
    <source>
        <dbReference type="EMBL" id="EGN56666.1"/>
    </source>
</evidence>
<dbReference type="AlphaFoldDB" id="F8N9M4"/>
<evidence type="ECO:0000259" key="1">
    <source>
        <dbReference type="PROSITE" id="PS50006"/>
    </source>
</evidence>
<name>F8N9M4_9BACT</name>
<dbReference type="Proteomes" id="UP000002772">
    <property type="component" value="Unassembled WGS sequence"/>
</dbReference>
<dbReference type="EMBL" id="GL945017">
    <property type="protein sequence ID" value="EGN56666.1"/>
    <property type="molecule type" value="Genomic_DNA"/>
</dbReference>
<dbReference type="STRING" id="688246.Premu_1237"/>
<dbReference type="eggNOG" id="COG1716">
    <property type="taxonomic scope" value="Bacteria"/>
</dbReference>
<dbReference type="Gene3D" id="2.60.200.20">
    <property type="match status" value="1"/>
</dbReference>
<accession>F8N9M4</accession>
<dbReference type="InterPro" id="IPR008984">
    <property type="entry name" value="SMAD_FHA_dom_sf"/>
</dbReference>
<dbReference type="RefSeq" id="WP_007573895.1">
    <property type="nucleotide sequence ID" value="NZ_BPTS01000001.1"/>
</dbReference>
<dbReference type="OrthoDB" id="949044at2"/>
<dbReference type="InterPro" id="IPR000253">
    <property type="entry name" value="FHA_dom"/>
</dbReference>
<dbReference type="PROSITE" id="PS50006">
    <property type="entry name" value="FHA_DOMAIN"/>
    <property type="match status" value="1"/>
</dbReference>
<reference evidence="3" key="1">
    <citation type="journal article" date="2011" name="Stand. Genomic Sci.">
        <title>Non-contiguous finished genome sequence of the opportunistic oral pathogen Prevotella multisaccharivorax type strain (PPPA20).</title>
        <authorList>
            <person name="Pati A."/>
            <person name="Gronow S."/>
            <person name="Lu M."/>
            <person name="Lapidus A."/>
            <person name="Nolan M."/>
            <person name="Lucas S."/>
            <person name="Hammon N."/>
            <person name="Deshpande S."/>
            <person name="Cheng J.F."/>
            <person name="Tapia R."/>
            <person name="Han C."/>
            <person name="Goodwin L."/>
            <person name="Pitluck S."/>
            <person name="Liolios K."/>
            <person name="Pagani I."/>
            <person name="Mavromatis K."/>
            <person name="Mikhailova N."/>
            <person name="Huntemann M."/>
            <person name="Chen A."/>
            <person name="Palaniappan K."/>
            <person name="Land M."/>
            <person name="Hauser L."/>
            <person name="Detter J.C."/>
            <person name="Brambilla E.M."/>
            <person name="Rohde M."/>
            <person name="Goker M."/>
            <person name="Woyke T."/>
            <person name="Bristow J."/>
            <person name="Eisen J.A."/>
            <person name="Markowitz V."/>
            <person name="Hugenholtz P."/>
            <person name="Kyrpides N.C."/>
            <person name="Klenk H.P."/>
            <person name="Ivanova N."/>
        </authorList>
    </citation>
    <scope>NUCLEOTIDE SEQUENCE [LARGE SCALE GENOMIC DNA]</scope>
    <source>
        <strain evidence="3">DSM 17128</strain>
    </source>
</reference>
<protein>
    <submittedName>
        <fullName evidence="2">Forkhead-associated protein</fullName>
    </submittedName>
</protein>
<sequence length="178" mass="20034">MKRVRCPKCDEFITFDETKYNSTSTLIFTCPYCGKQFGIRLGSSKVRPRQDDENPEETAKANGTGCGSITVIENDYCYKQILPLKMGDNTIGRYMKGNNISIPIETGDLTMDMLHCIINVSRNKRGKLIYVLRDGPSNHGTFLNGERIAPKERRTLDNGAIFNIGVTTIILNTEQKED</sequence>
<keyword evidence="3" id="KW-1185">Reference proteome</keyword>
<dbReference type="SUPFAM" id="SSF49879">
    <property type="entry name" value="SMAD/FHA domain"/>
    <property type="match status" value="1"/>
</dbReference>
<feature type="domain" description="FHA" evidence="1">
    <location>
        <begin position="89"/>
        <end position="148"/>
    </location>
</feature>
<dbReference type="HOGENOM" id="CLU_129834_0_0_10"/>
<evidence type="ECO:0000313" key="3">
    <source>
        <dbReference type="Proteomes" id="UP000002772"/>
    </source>
</evidence>
<proteinExistence type="predicted"/>
<dbReference type="Pfam" id="PF00498">
    <property type="entry name" value="FHA"/>
    <property type="match status" value="1"/>
</dbReference>